<keyword evidence="2" id="KW-1185">Reference proteome</keyword>
<comment type="caution">
    <text evidence="1">The sequence shown here is derived from an EMBL/GenBank/DDBJ whole genome shotgun (WGS) entry which is preliminary data.</text>
</comment>
<evidence type="ECO:0000313" key="2">
    <source>
        <dbReference type="Proteomes" id="UP001231649"/>
    </source>
</evidence>
<protein>
    <submittedName>
        <fullName evidence="1">Uncharacterized protein</fullName>
    </submittedName>
</protein>
<reference evidence="1" key="1">
    <citation type="submission" date="2023-03" db="EMBL/GenBank/DDBJ databases">
        <title>Chromosome-level genomes of two armyworms, Mythimna separata and Mythimna loreyi, provide insights into the biosynthesis and reception of sex pheromones.</title>
        <authorList>
            <person name="Zhao H."/>
        </authorList>
    </citation>
    <scope>NUCLEOTIDE SEQUENCE</scope>
    <source>
        <strain evidence="1">BeijingLab</strain>
    </source>
</reference>
<organism evidence="1 2">
    <name type="scientific">Mythimna loreyi</name>
    <dbReference type="NCBI Taxonomy" id="667449"/>
    <lineage>
        <taxon>Eukaryota</taxon>
        <taxon>Metazoa</taxon>
        <taxon>Ecdysozoa</taxon>
        <taxon>Arthropoda</taxon>
        <taxon>Hexapoda</taxon>
        <taxon>Insecta</taxon>
        <taxon>Pterygota</taxon>
        <taxon>Neoptera</taxon>
        <taxon>Endopterygota</taxon>
        <taxon>Lepidoptera</taxon>
        <taxon>Glossata</taxon>
        <taxon>Ditrysia</taxon>
        <taxon>Noctuoidea</taxon>
        <taxon>Noctuidae</taxon>
        <taxon>Noctuinae</taxon>
        <taxon>Hadenini</taxon>
        <taxon>Mythimna</taxon>
    </lineage>
</organism>
<dbReference type="EMBL" id="CM056788">
    <property type="protein sequence ID" value="KAJ8730605.1"/>
    <property type="molecule type" value="Genomic_DNA"/>
</dbReference>
<gene>
    <name evidence="1" type="ORF">PYW08_002018</name>
</gene>
<dbReference type="Proteomes" id="UP001231649">
    <property type="component" value="Chromosome 12"/>
</dbReference>
<sequence>MYRLLILSIVLFSSALADVDQKECEKLFDPPAVRCCKKTAELEDAFMKSADIKECNQVNMDPALCEFDLCVAKKRGFAIDDNKLDKTKIEVLMTKDFGAEADLMKDLKSECFNDNLEKYGPPEFCDFIKIKNCLKIQMFKHCPDWEINDACNEIKGLAQECGRTMF</sequence>
<proteinExistence type="predicted"/>
<accession>A0ACC2R0J7</accession>
<name>A0ACC2R0J7_9NEOP</name>
<evidence type="ECO:0000313" key="1">
    <source>
        <dbReference type="EMBL" id="KAJ8730605.1"/>
    </source>
</evidence>